<keyword evidence="1" id="KW-0472">Membrane</keyword>
<feature type="transmembrane region" description="Helical" evidence="1">
    <location>
        <begin position="12"/>
        <end position="30"/>
    </location>
</feature>
<protein>
    <submittedName>
        <fullName evidence="2">Uncharacterized protein</fullName>
    </submittedName>
</protein>
<dbReference type="EMBL" id="LR134529">
    <property type="protein sequence ID" value="VEJ45045.1"/>
    <property type="molecule type" value="Genomic_DNA"/>
</dbReference>
<gene>
    <name evidence="2" type="ORF">NCTC12905_00692</name>
</gene>
<name>A0A3S4ZZN0_BARVI</name>
<keyword evidence="1" id="KW-0812">Transmembrane</keyword>
<sequence>MESAIEKKCWMVARRATFVFIAVILLAYLAI</sequence>
<dbReference type="AlphaFoldDB" id="A0A3S4ZZN0"/>
<evidence type="ECO:0000313" key="3">
    <source>
        <dbReference type="Proteomes" id="UP000274201"/>
    </source>
</evidence>
<reference evidence="2 3" key="1">
    <citation type="submission" date="2018-12" db="EMBL/GenBank/DDBJ databases">
        <authorList>
            <consortium name="Pathogen Informatics"/>
        </authorList>
    </citation>
    <scope>NUCLEOTIDE SEQUENCE [LARGE SCALE GENOMIC DNA]</scope>
    <source>
        <strain evidence="2 3">NCTC12905</strain>
    </source>
</reference>
<evidence type="ECO:0000313" key="2">
    <source>
        <dbReference type="EMBL" id="VEJ45045.1"/>
    </source>
</evidence>
<keyword evidence="1" id="KW-1133">Transmembrane helix</keyword>
<evidence type="ECO:0000256" key="1">
    <source>
        <dbReference type="SAM" id="Phobius"/>
    </source>
</evidence>
<dbReference type="Proteomes" id="UP000274201">
    <property type="component" value="Chromosome"/>
</dbReference>
<organism evidence="2 3">
    <name type="scientific">Bartonella vinsonii</name>
    <name type="common">Rochalimaea vinsonii</name>
    <dbReference type="NCBI Taxonomy" id="33047"/>
    <lineage>
        <taxon>Bacteria</taxon>
        <taxon>Pseudomonadati</taxon>
        <taxon>Pseudomonadota</taxon>
        <taxon>Alphaproteobacteria</taxon>
        <taxon>Hyphomicrobiales</taxon>
        <taxon>Bartonellaceae</taxon>
        <taxon>Bartonella</taxon>
    </lineage>
</organism>
<accession>A0A3S4ZZN0</accession>
<proteinExistence type="predicted"/>